<feature type="compositionally biased region" description="Low complexity" evidence="8">
    <location>
        <begin position="121"/>
        <end position="135"/>
    </location>
</feature>
<feature type="region of interest" description="Disordered" evidence="8">
    <location>
        <begin position="350"/>
        <end position="381"/>
    </location>
</feature>
<dbReference type="OrthoDB" id="4088254at2759"/>
<feature type="compositionally biased region" description="Polar residues" evidence="8">
    <location>
        <begin position="582"/>
        <end position="593"/>
    </location>
</feature>
<dbReference type="KEGG" id="yli:2912706"/>
<dbReference type="GeneID" id="2912706"/>
<evidence type="ECO:0000313" key="10">
    <source>
        <dbReference type="EMBL" id="RDW25604.1"/>
    </source>
</evidence>
<feature type="compositionally biased region" description="Basic residues" evidence="8">
    <location>
        <begin position="539"/>
        <end position="549"/>
    </location>
</feature>
<dbReference type="Proteomes" id="UP000256601">
    <property type="component" value="Unassembled WGS sequence"/>
</dbReference>
<dbReference type="EMBL" id="KZ858998">
    <property type="protein sequence ID" value="RDW25604.1"/>
    <property type="molecule type" value="Genomic_DNA"/>
</dbReference>
<dbReference type="PANTHER" id="PTHR21528:SF0">
    <property type="entry name" value="DEHYDRODOLICHYL DIPHOSPHATE SYNTHASE COMPLEX SUBUNIT NUS1"/>
    <property type="match status" value="1"/>
</dbReference>
<keyword evidence="6" id="KW-0460">Magnesium</keyword>
<evidence type="ECO:0000256" key="6">
    <source>
        <dbReference type="ARBA" id="ARBA00022842"/>
    </source>
</evidence>
<evidence type="ECO:0000256" key="3">
    <source>
        <dbReference type="ARBA" id="ARBA00005432"/>
    </source>
</evidence>
<evidence type="ECO:0000313" key="11">
    <source>
        <dbReference type="Proteomes" id="UP000182444"/>
    </source>
</evidence>
<gene>
    <name evidence="10" type="ORF">B0I71DRAFT_159282</name>
    <name evidence="9" type="ORF">YALI1_E30053g</name>
</gene>
<dbReference type="InterPro" id="IPR038887">
    <property type="entry name" value="Nus1/NgBR"/>
</dbReference>
<dbReference type="Proteomes" id="UP000182444">
    <property type="component" value="Chromosome 1E"/>
</dbReference>
<protein>
    <recommendedName>
        <fullName evidence="4">ditrans,polycis-polyprenyl diphosphate synthase [(2E,6E)-farnesyldiphosphate specific]</fullName>
        <ecNumber evidence="4">2.5.1.87</ecNumber>
    </recommendedName>
</protein>
<keyword evidence="5" id="KW-0808">Transferase</keyword>
<proteinExistence type="inferred from homology"/>
<comment type="catalytic activity">
    <reaction evidence="7">
        <text>n isopentenyl diphosphate + (2E,6E)-farnesyl diphosphate = a di-trans,poly-cis-polyprenyl diphosphate + n diphosphate</text>
        <dbReference type="Rhea" id="RHEA:53008"/>
        <dbReference type="Rhea" id="RHEA-COMP:19494"/>
        <dbReference type="ChEBI" id="CHEBI:33019"/>
        <dbReference type="ChEBI" id="CHEBI:128769"/>
        <dbReference type="ChEBI" id="CHEBI:136960"/>
        <dbReference type="ChEBI" id="CHEBI:175763"/>
        <dbReference type="EC" id="2.5.1.87"/>
    </reaction>
</comment>
<feature type="compositionally biased region" description="Polar residues" evidence="8">
    <location>
        <begin position="363"/>
        <end position="374"/>
    </location>
</feature>
<dbReference type="AlphaFoldDB" id="A0A1H6PPQ8"/>
<dbReference type="VEuPathDB" id="FungiDB:YALI0_E25113g"/>
<dbReference type="PANTHER" id="PTHR21528">
    <property type="entry name" value="DEHYDRODOLICHYL DIPHOSPHATE SYNTHASE COMPLEX SUBUNIT NUS1"/>
    <property type="match status" value="1"/>
</dbReference>
<sequence length="604" mass="67411">MSTIQKYSVVTPRSLGLDGVNFKGFELDRIFTPGANLQDMPITTWELLQFHIQHAILVFLHDTIDFWYQIHGDVNHAATSVLLMVRTWTLWLVALAPARPHRGSSRNDNARHRGQQLRRYGSGSSFRSTDSSDSSATTHHPSWTHQLRTWITGCVVSVSRRLPLASRHLSWLYASASSDLGAHLGLLEQQKSPLLIKREVSKLGTVPNNVGFVFELQPLLEGPPELSLPKPLHLATGEVIYPSQDEVDQAQGEIDAYRVKMAVHNDREQARIKQSIANIVVWCSVVGIKRVTIYEDSGALLRDHDSLWEIIQRQLKAYYGCTATNCGSRPDFVTIHSPGISLSNKYDNDSGKLHSLTPKGRSDSAQPMATSTPMGSPKDEAMTALSASPESVEMWGVDLTLISGTDGMTKAAQVSNLWLSQATVSPPVVDVDAVHQSLLELTRGPIELLYVATKPYCSVRRFPQSSINDSVLVYDNPRCTFSEYVTGSLPADSVVRRSLQNIFGPPSQSRDEGGMLFEFFYRGLETYARALSSEFRSMDRRRARRKRQQRQREKKEDGGTRGSIRGSLGRNRKKESEKAATEDTQSLRSSIRGSFSRKGKEKEV</sequence>
<comment type="similarity">
    <text evidence="3">Belongs to the UPP synthase family.</text>
</comment>
<accession>A0A1H6PPQ8</accession>
<reference evidence="10 12" key="2">
    <citation type="submission" date="2018-07" db="EMBL/GenBank/DDBJ databases">
        <title>Draft Genome Assemblies for Five Robust Yarrowia lipolytica Strains Exhibiting High Lipid Production and Pentose Sugar Utilization and Sugar Alcohol Secretion from Undetoxified Lignocellulosic Biomass Hydrolysates.</title>
        <authorList>
            <consortium name="DOE Joint Genome Institute"/>
            <person name="Walker C."/>
            <person name="Ryu S."/>
            <person name="Na H."/>
            <person name="Zane M."/>
            <person name="LaButti K."/>
            <person name="Lipzen A."/>
            <person name="Haridas S."/>
            <person name="Barry K."/>
            <person name="Grigoriev I.V."/>
            <person name="Quarterman J."/>
            <person name="Slininger P."/>
            <person name="Dien B."/>
            <person name="Trinh C.T."/>
        </authorList>
    </citation>
    <scope>NUCLEOTIDE SEQUENCE [LARGE SCALE GENOMIC DNA]</scope>
    <source>
        <strain evidence="10 12">YB392</strain>
    </source>
</reference>
<dbReference type="VEuPathDB" id="FungiDB:YALI1_E30053g"/>
<dbReference type="RefSeq" id="XP_504382.1">
    <property type="nucleotide sequence ID" value="XM_504382.1"/>
</dbReference>
<dbReference type="EMBL" id="CP017557">
    <property type="protein sequence ID" value="AOW05947.1"/>
    <property type="molecule type" value="Genomic_DNA"/>
</dbReference>
<dbReference type="EC" id="2.5.1.87" evidence="4"/>
<organism evidence="9 11">
    <name type="scientific">Yarrowia lipolytica</name>
    <name type="common">Candida lipolytica</name>
    <dbReference type="NCBI Taxonomy" id="4952"/>
    <lineage>
        <taxon>Eukaryota</taxon>
        <taxon>Fungi</taxon>
        <taxon>Dikarya</taxon>
        <taxon>Ascomycota</taxon>
        <taxon>Saccharomycotina</taxon>
        <taxon>Dipodascomycetes</taxon>
        <taxon>Dipodascales</taxon>
        <taxon>Dipodascales incertae sedis</taxon>
        <taxon>Yarrowia</taxon>
    </lineage>
</organism>
<name>A0A1H6PPQ8_YARLL</name>
<evidence type="ECO:0000256" key="5">
    <source>
        <dbReference type="ARBA" id="ARBA00022679"/>
    </source>
</evidence>
<dbReference type="UniPathway" id="UPA00378"/>
<dbReference type="GO" id="GO:0005789">
    <property type="term" value="C:endoplasmic reticulum membrane"/>
    <property type="evidence" value="ECO:0007669"/>
    <property type="project" value="TreeGrafter"/>
</dbReference>
<evidence type="ECO:0000256" key="2">
    <source>
        <dbReference type="ARBA" id="ARBA00004922"/>
    </source>
</evidence>
<dbReference type="GO" id="GO:0045547">
    <property type="term" value="F:ditrans,polycis-polyprenyl diphosphate synthase [(2E,6E)-farnesyl diphosphate specific] activity"/>
    <property type="evidence" value="ECO:0007669"/>
    <property type="project" value="UniProtKB-EC"/>
</dbReference>
<dbReference type="GO" id="GO:1904423">
    <property type="term" value="C:dehydrodolichyl diphosphate synthase complex"/>
    <property type="evidence" value="ECO:0007669"/>
    <property type="project" value="InterPro"/>
</dbReference>
<evidence type="ECO:0000313" key="12">
    <source>
        <dbReference type="Proteomes" id="UP000256601"/>
    </source>
</evidence>
<evidence type="ECO:0000256" key="4">
    <source>
        <dbReference type="ARBA" id="ARBA00012596"/>
    </source>
</evidence>
<reference evidence="9 11" key="1">
    <citation type="journal article" date="2016" name="PLoS ONE">
        <title>Sequence Assembly of Yarrowia lipolytica Strain W29/CLIB89 Shows Transposable Element Diversity.</title>
        <authorList>
            <person name="Magnan C."/>
            <person name="Yu J."/>
            <person name="Chang I."/>
            <person name="Jahn E."/>
            <person name="Kanomata Y."/>
            <person name="Wu J."/>
            <person name="Zeller M."/>
            <person name="Oakes M."/>
            <person name="Baldi P."/>
            <person name="Sandmeyer S."/>
        </authorList>
    </citation>
    <scope>NUCLEOTIDE SEQUENCE [LARGE SCALE GENOMIC DNA]</scope>
    <source>
        <strain evidence="9">CLIB89</strain>
        <strain evidence="11">CLIB89(W29)</strain>
    </source>
</reference>
<feature type="compositionally biased region" description="Basic and acidic residues" evidence="8">
    <location>
        <begin position="550"/>
        <end position="559"/>
    </location>
</feature>
<evidence type="ECO:0000256" key="8">
    <source>
        <dbReference type="SAM" id="MobiDB-lite"/>
    </source>
</evidence>
<evidence type="ECO:0000256" key="7">
    <source>
        <dbReference type="ARBA" id="ARBA00047353"/>
    </source>
</evidence>
<comment type="cofactor">
    <cofactor evidence="1">
        <name>Mg(2+)</name>
        <dbReference type="ChEBI" id="CHEBI:18420"/>
    </cofactor>
</comment>
<comment type="pathway">
    <text evidence="2">Protein modification; protein glycosylation.</text>
</comment>
<feature type="region of interest" description="Disordered" evidence="8">
    <location>
        <begin position="100"/>
        <end position="140"/>
    </location>
</feature>
<feature type="region of interest" description="Disordered" evidence="8">
    <location>
        <begin position="538"/>
        <end position="604"/>
    </location>
</feature>
<evidence type="ECO:0000313" key="9">
    <source>
        <dbReference type="EMBL" id="AOW05947.1"/>
    </source>
</evidence>
<evidence type="ECO:0000256" key="1">
    <source>
        <dbReference type="ARBA" id="ARBA00001946"/>
    </source>
</evidence>